<keyword evidence="1" id="KW-1133">Transmembrane helix</keyword>
<accession>A0A0K9NVU7</accession>
<feature type="transmembrane region" description="Helical" evidence="1">
    <location>
        <begin position="294"/>
        <end position="316"/>
    </location>
</feature>
<name>A0A0K9NVU7_ZOSMR</name>
<keyword evidence="1" id="KW-0812">Transmembrane</keyword>
<gene>
    <name evidence="2" type="ORF">ZOSMA_56G01270</name>
</gene>
<organism evidence="2 3">
    <name type="scientific">Zostera marina</name>
    <name type="common">Eelgrass</name>
    <dbReference type="NCBI Taxonomy" id="29655"/>
    <lineage>
        <taxon>Eukaryota</taxon>
        <taxon>Viridiplantae</taxon>
        <taxon>Streptophyta</taxon>
        <taxon>Embryophyta</taxon>
        <taxon>Tracheophyta</taxon>
        <taxon>Spermatophyta</taxon>
        <taxon>Magnoliopsida</taxon>
        <taxon>Liliopsida</taxon>
        <taxon>Zosteraceae</taxon>
        <taxon>Zostera</taxon>
    </lineage>
</organism>
<comment type="caution">
    <text evidence="2">The sequence shown here is derived from an EMBL/GenBank/DDBJ whole genome shotgun (WGS) entry which is preliminary data.</text>
</comment>
<evidence type="ECO:0000313" key="3">
    <source>
        <dbReference type="Proteomes" id="UP000036987"/>
    </source>
</evidence>
<protein>
    <submittedName>
        <fullName evidence="2">Uncharacterized protein</fullName>
    </submittedName>
</protein>
<sequence>MEEAPGINAPPPTPIATGKGKTISAINDVDLSNYLEKSLKIPELSLPKPFPCPLKPLLRSVPVGIDFKSLKSGDYTTARNLLKAAENSGVFTINGHGFTLGDLRTVVDLVRCGNCWKYTGIDESAELSKTSYLLLRQKLESIAESVIEVIVENRKSALNPKIMKRIKEGYVILLKKHDGLDKSMNSSSVFDDKHKNTEDPCHLLSLHMSTLEMRHEFRVRCEKGYVTTFSAPVGSLLVAIGRRLEEWSNGEFKGVIGEVVLDSRHDPIPNPSFSVEFVFKSITAPDDCRGTTTVIAAGMVGVSVGLIAFLLATYFFEIENFPWVKQSWIWLDHRAH</sequence>
<dbReference type="PANTHER" id="PTHR34945:SF4">
    <property type="entry name" value="2-OXOGLUTARATE (2OG) AND FE(II)-DEPENDENT OXYGENASE SUPERFAMILY PROTEIN"/>
    <property type="match status" value="1"/>
</dbReference>
<keyword evidence="1" id="KW-0472">Membrane</keyword>
<evidence type="ECO:0000256" key="1">
    <source>
        <dbReference type="SAM" id="Phobius"/>
    </source>
</evidence>
<evidence type="ECO:0000313" key="2">
    <source>
        <dbReference type="EMBL" id="KMZ60896.1"/>
    </source>
</evidence>
<dbReference type="OrthoDB" id="1523082at2759"/>
<keyword evidence="3" id="KW-1185">Reference proteome</keyword>
<reference evidence="3" key="1">
    <citation type="journal article" date="2016" name="Nature">
        <title>The genome of the seagrass Zostera marina reveals angiosperm adaptation to the sea.</title>
        <authorList>
            <person name="Olsen J.L."/>
            <person name="Rouze P."/>
            <person name="Verhelst B."/>
            <person name="Lin Y.-C."/>
            <person name="Bayer T."/>
            <person name="Collen J."/>
            <person name="Dattolo E."/>
            <person name="De Paoli E."/>
            <person name="Dittami S."/>
            <person name="Maumus F."/>
            <person name="Michel G."/>
            <person name="Kersting A."/>
            <person name="Lauritano C."/>
            <person name="Lohaus R."/>
            <person name="Toepel M."/>
            <person name="Tonon T."/>
            <person name="Vanneste K."/>
            <person name="Amirebrahimi M."/>
            <person name="Brakel J."/>
            <person name="Bostroem C."/>
            <person name="Chovatia M."/>
            <person name="Grimwood J."/>
            <person name="Jenkins J.W."/>
            <person name="Jueterbock A."/>
            <person name="Mraz A."/>
            <person name="Stam W.T."/>
            <person name="Tice H."/>
            <person name="Bornberg-Bauer E."/>
            <person name="Green P.J."/>
            <person name="Pearson G.A."/>
            <person name="Procaccini G."/>
            <person name="Duarte C.M."/>
            <person name="Schmutz J."/>
            <person name="Reusch T.B.H."/>
            <person name="Van de Peer Y."/>
        </authorList>
    </citation>
    <scope>NUCLEOTIDE SEQUENCE [LARGE SCALE GENOMIC DNA]</scope>
    <source>
        <strain evidence="3">cv. Finnish</strain>
    </source>
</reference>
<dbReference type="PANTHER" id="PTHR34945">
    <property type="entry name" value="2-OXOGLUTARATE (2OG) AND FE(II)-DEPENDENT OXYGENASE SUPERFAMILY PROTEIN"/>
    <property type="match status" value="1"/>
</dbReference>
<dbReference type="Proteomes" id="UP000036987">
    <property type="component" value="Unassembled WGS sequence"/>
</dbReference>
<proteinExistence type="predicted"/>
<dbReference type="SUPFAM" id="SSF51197">
    <property type="entry name" value="Clavaminate synthase-like"/>
    <property type="match status" value="1"/>
</dbReference>
<dbReference type="EMBL" id="LFYR01001565">
    <property type="protein sequence ID" value="KMZ60896.1"/>
    <property type="molecule type" value="Genomic_DNA"/>
</dbReference>
<dbReference type="AlphaFoldDB" id="A0A0K9NVU7"/>